<dbReference type="EMBL" id="CANHGI010000003">
    <property type="protein sequence ID" value="CAI5445391.1"/>
    <property type="molecule type" value="Genomic_DNA"/>
</dbReference>
<dbReference type="OrthoDB" id="1918685at2759"/>
<organism evidence="5 6">
    <name type="scientific">Caenorhabditis angaria</name>
    <dbReference type="NCBI Taxonomy" id="860376"/>
    <lineage>
        <taxon>Eukaryota</taxon>
        <taxon>Metazoa</taxon>
        <taxon>Ecdysozoa</taxon>
        <taxon>Nematoda</taxon>
        <taxon>Chromadorea</taxon>
        <taxon>Rhabditida</taxon>
        <taxon>Rhabditina</taxon>
        <taxon>Rhabditomorpha</taxon>
        <taxon>Rhabditoidea</taxon>
        <taxon>Rhabditidae</taxon>
        <taxon>Peloderinae</taxon>
        <taxon>Caenorhabditis</taxon>
    </lineage>
</organism>
<sequence>MPTVEEGDANNDSIDEEQYGNPDKLSEKGREQIKEQVDTALSAGAEKAEVLVETDAIFIVYELIHYYSREFVSFSLISRKLVCETKTNPDKSLKRKIGLESSMDPTGEDGVFAVETLLKSKKIKGKLHYLVKWQGWDSKHNTWEPAENMLDSRLIEAFHEQEAAAKAAATPAKKRNSGGVKKSDTSVSPPKKRRLAGGDIRDESSESSDHETEEEPATTSRSRRSAQANKKPAKESKKAESKVAKKEEEEVKKEEVEVEKEEENDQEKLEENGKEEKKEVKEEEKEENVEENGDEEEETTDGEEQVKEEVQEQNHEQEQENKQEEEPVEENASEEATKTDEFVEAGPSEAEPEVLLGQTTKLTDDTTEFSASYNLETAEEEMNQMEEDEQEEEVELMEKLYIPKQTEAERQAIEQIKSEIRNETQSWTQSVEVALNSRSTITEVTFAGETVPILEL</sequence>
<dbReference type="InterPro" id="IPR016197">
    <property type="entry name" value="Chromo-like_dom_sf"/>
</dbReference>
<comment type="subcellular location">
    <subcellularLocation>
        <location evidence="1">Nucleus</location>
    </subcellularLocation>
</comment>
<proteinExistence type="predicted"/>
<dbReference type="InterPro" id="IPR000953">
    <property type="entry name" value="Chromo/chromo_shadow_dom"/>
</dbReference>
<feature type="compositionally biased region" description="Acidic residues" evidence="3">
    <location>
        <begin position="284"/>
        <end position="303"/>
    </location>
</feature>
<evidence type="ECO:0000313" key="6">
    <source>
        <dbReference type="Proteomes" id="UP001152747"/>
    </source>
</evidence>
<dbReference type="Proteomes" id="UP001152747">
    <property type="component" value="Unassembled WGS sequence"/>
</dbReference>
<feature type="compositionally biased region" description="Basic and acidic residues" evidence="3">
    <location>
        <begin position="304"/>
        <end position="325"/>
    </location>
</feature>
<dbReference type="GO" id="GO:0000792">
    <property type="term" value="C:heterochromatin"/>
    <property type="evidence" value="ECO:0007669"/>
    <property type="project" value="TreeGrafter"/>
</dbReference>
<gene>
    <name evidence="5" type="ORF">CAMP_LOCUS8028</name>
</gene>
<keyword evidence="2" id="KW-0539">Nucleus</keyword>
<feature type="compositionally biased region" description="Basic and acidic residues" evidence="3">
    <location>
        <begin position="232"/>
        <end position="255"/>
    </location>
</feature>
<feature type="compositionally biased region" description="Basic and acidic residues" evidence="3">
    <location>
        <begin position="266"/>
        <end position="283"/>
    </location>
</feature>
<dbReference type="PROSITE" id="PS50013">
    <property type="entry name" value="CHROMO_2"/>
    <property type="match status" value="1"/>
</dbReference>
<evidence type="ECO:0000259" key="4">
    <source>
        <dbReference type="PROSITE" id="PS50013"/>
    </source>
</evidence>
<dbReference type="GO" id="GO:0035102">
    <property type="term" value="C:PRC1 complex"/>
    <property type="evidence" value="ECO:0007669"/>
    <property type="project" value="InterPro"/>
</dbReference>
<feature type="compositionally biased region" description="Basic and acidic residues" evidence="3">
    <location>
        <begin position="199"/>
        <end position="210"/>
    </location>
</feature>
<evidence type="ECO:0000256" key="2">
    <source>
        <dbReference type="ARBA" id="ARBA00023242"/>
    </source>
</evidence>
<accession>A0A9P1N2G8</accession>
<keyword evidence="6" id="KW-1185">Reference proteome</keyword>
<protein>
    <recommendedName>
        <fullName evidence="4">Chromo domain-containing protein</fullName>
    </recommendedName>
</protein>
<reference evidence="5" key="1">
    <citation type="submission" date="2022-11" db="EMBL/GenBank/DDBJ databases">
        <authorList>
            <person name="Kikuchi T."/>
        </authorList>
    </citation>
    <scope>NUCLEOTIDE SEQUENCE</scope>
    <source>
        <strain evidence="5">PS1010</strain>
    </source>
</reference>
<dbReference type="Gene3D" id="2.40.50.40">
    <property type="match status" value="1"/>
</dbReference>
<dbReference type="PANTHER" id="PTHR46860:SF1">
    <property type="entry name" value="CHROMOBOX PROTEIN HOMOLOG 2"/>
    <property type="match status" value="1"/>
</dbReference>
<dbReference type="PANTHER" id="PTHR46860">
    <property type="entry name" value="CHROMOBOX PROTEIN HOMOLOG 2"/>
    <property type="match status" value="1"/>
</dbReference>
<feature type="compositionally biased region" description="Acidic residues" evidence="3">
    <location>
        <begin position="1"/>
        <end position="18"/>
    </location>
</feature>
<evidence type="ECO:0000313" key="5">
    <source>
        <dbReference type="EMBL" id="CAI5445391.1"/>
    </source>
</evidence>
<dbReference type="PROSITE" id="PS00598">
    <property type="entry name" value="CHROMO_1"/>
    <property type="match status" value="1"/>
</dbReference>
<dbReference type="InterPro" id="IPR042796">
    <property type="entry name" value="CBX2"/>
</dbReference>
<dbReference type="InterPro" id="IPR023779">
    <property type="entry name" value="Chromodomain_CS"/>
</dbReference>
<feature type="compositionally biased region" description="Acidic residues" evidence="3">
    <location>
        <begin position="256"/>
        <end position="265"/>
    </location>
</feature>
<dbReference type="SUPFAM" id="SSF54160">
    <property type="entry name" value="Chromo domain-like"/>
    <property type="match status" value="1"/>
</dbReference>
<feature type="domain" description="Chromo" evidence="4">
    <location>
        <begin position="112"/>
        <end position="170"/>
    </location>
</feature>
<evidence type="ECO:0000256" key="3">
    <source>
        <dbReference type="SAM" id="MobiDB-lite"/>
    </source>
</evidence>
<dbReference type="Pfam" id="PF00385">
    <property type="entry name" value="Chromo"/>
    <property type="match status" value="1"/>
</dbReference>
<feature type="region of interest" description="Disordered" evidence="3">
    <location>
        <begin position="165"/>
        <end position="367"/>
    </location>
</feature>
<dbReference type="InterPro" id="IPR023780">
    <property type="entry name" value="Chromo_domain"/>
</dbReference>
<dbReference type="SMART" id="SM00298">
    <property type="entry name" value="CHROMO"/>
    <property type="match status" value="1"/>
</dbReference>
<dbReference type="GO" id="GO:0000122">
    <property type="term" value="P:negative regulation of transcription by RNA polymerase II"/>
    <property type="evidence" value="ECO:0007669"/>
    <property type="project" value="TreeGrafter"/>
</dbReference>
<evidence type="ECO:0000256" key="1">
    <source>
        <dbReference type="ARBA" id="ARBA00004123"/>
    </source>
</evidence>
<feature type="region of interest" description="Disordered" evidence="3">
    <location>
        <begin position="1"/>
        <end position="32"/>
    </location>
</feature>
<name>A0A9P1N2G8_9PELO</name>
<dbReference type="AlphaFoldDB" id="A0A9P1N2G8"/>
<comment type="caution">
    <text evidence="5">The sequence shown here is derived from an EMBL/GenBank/DDBJ whole genome shotgun (WGS) entry which is preliminary data.</text>
</comment>